<dbReference type="Proteomes" id="UP000708148">
    <property type="component" value="Unassembled WGS sequence"/>
</dbReference>
<sequence>MAKRDAAGAPKSWSSKLDKLSFMRRASHKTKLVDEAKERAFKNEEDHWTVQPSHGTGGCIVIVEGDPPHSAPTSRMSFQNFNPATEKLQRELEGQNQKLQYIRELGEQCRRDKISGAEISAEEMAKRLKTVDLVLQPEDRAWEAFRFWEAARDIYPARRP</sequence>
<dbReference type="AlphaFoldDB" id="A0A8S1J5T9"/>
<name>A0A8S1J5T9_9CHLO</name>
<reference evidence="1" key="1">
    <citation type="submission" date="2020-12" db="EMBL/GenBank/DDBJ databases">
        <authorList>
            <person name="Iha C."/>
        </authorList>
    </citation>
    <scope>NUCLEOTIDE SEQUENCE</scope>
</reference>
<keyword evidence="2" id="KW-1185">Reference proteome</keyword>
<dbReference type="PANTHER" id="PTHR13582">
    <property type="entry name" value="M-PHASE PHOSPHOPROTEIN 6"/>
    <property type="match status" value="1"/>
</dbReference>
<dbReference type="PANTHER" id="PTHR13582:SF0">
    <property type="entry name" value="M-PHASE PHOSPHOPROTEIN 6"/>
    <property type="match status" value="1"/>
</dbReference>
<evidence type="ECO:0000313" key="2">
    <source>
        <dbReference type="Proteomes" id="UP000708148"/>
    </source>
</evidence>
<gene>
    <name evidence="1" type="ORF">OSTQU699_LOCUS7904</name>
</gene>
<dbReference type="OrthoDB" id="2019850at2759"/>
<protein>
    <submittedName>
        <fullName evidence="1">Uncharacterized protein</fullName>
    </submittedName>
</protein>
<dbReference type="GO" id="GO:0000460">
    <property type="term" value="P:maturation of 5.8S rRNA"/>
    <property type="evidence" value="ECO:0007669"/>
    <property type="project" value="TreeGrafter"/>
</dbReference>
<dbReference type="EMBL" id="CAJHUC010001864">
    <property type="protein sequence ID" value="CAD7702547.1"/>
    <property type="molecule type" value="Genomic_DNA"/>
</dbReference>
<evidence type="ECO:0000313" key="1">
    <source>
        <dbReference type="EMBL" id="CAD7702547.1"/>
    </source>
</evidence>
<comment type="caution">
    <text evidence="1">The sequence shown here is derived from an EMBL/GenBank/DDBJ whole genome shotgun (WGS) entry which is preliminary data.</text>
</comment>
<dbReference type="Pfam" id="PF10175">
    <property type="entry name" value="MPP6"/>
    <property type="match status" value="1"/>
</dbReference>
<accession>A0A8S1J5T9</accession>
<organism evidence="1 2">
    <name type="scientific">Ostreobium quekettii</name>
    <dbReference type="NCBI Taxonomy" id="121088"/>
    <lineage>
        <taxon>Eukaryota</taxon>
        <taxon>Viridiplantae</taxon>
        <taxon>Chlorophyta</taxon>
        <taxon>core chlorophytes</taxon>
        <taxon>Ulvophyceae</taxon>
        <taxon>TCBD clade</taxon>
        <taxon>Bryopsidales</taxon>
        <taxon>Ostreobineae</taxon>
        <taxon>Ostreobiaceae</taxon>
        <taxon>Ostreobium</taxon>
    </lineage>
</organism>
<proteinExistence type="predicted"/>
<dbReference type="InterPro" id="IPR019324">
    <property type="entry name" value="MPP6"/>
</dbReference>